<dbReference type="PROSITE" id="PS50097">
    <property type="entry name" value="BTB"/>
    <property type="match status" value="1"/>
</dbReference>
<evidence type="ECO:0000256" key="2">
    <source>
        <dbReference type="ARBA" id="ARBA00022737"/>
    </source>
</evidence>
<dbReference type="InterPro" id="IPR017096">
    <property type="entry name" value="BTB-kelch_protein"/>
</dbReference>
<dbReference type="GO" id="GO:0043161">
    <property type="term" value="P:proteasome-mediated ubiquitin-dependent protein catabolic process"/>
    <property type="evidence" value="ECO:0000318"/>
    <property type="project" value="GO_Central"/>
</dbReference>
<dbReference type="Pfam" id="PF00651">
    <property type="entry name" value="BTB"/>
    <property type="match status" value="1"/>
</dbReference>
<dbReference type="SMART" id="SM00612">
    <property type="entry name" value="Kelch"/>
    <property type="match status" value="6"/>
</dbReference>
<reference evidence="5" key="1">
    <citation type="journal article" date="2020" name="Nat. Ecol. Evol.">
        <title>Deeply conserved synteny resolves early events in vertebrate evolution.</title>
        <authorList>
            <person name="Simakov O."/>
            <person name="Marletaz F."/>
            <person name="Yue J.X."/>
            <person name="O'Connell B."/>
            <person name="Jenkins J."/>
            <person name="Brandt A."/>
            <person name="Calef R."/>
            <person name="Tung C.H."/>
            <person name="Huang T.K."/>
            <person name="Schmutz J."/>
            <person name="Satoh N."/>
            <person name="Yu J.K."/>
            <person name="Putnam N.H."/>
            <person name="Green R.E."/>
            <person name="Rokhsar D.S."/>
        </authorList>
    </citation>
    <scope>NUCLEOTIDE SEQUENCE [LARGE SCALE GENOMIC DNA]</scope>
    <source>
        <strain evidence="5">S238N-H82</strain>
    </source>
</reference>
<dbReference type="KEGG" id="bfo:118421598"/>
<dbReference type="GO" id="GO:1990756">
    <property type="term" value="F:ubiquitin-like ligase-substrate adaptor activity"/>
    <property type="evidence" value="ECO:0000318"/>
    <property type="project" value="GO_Central"/>
</dbReference>
<sequence length="660" mass="72346">MVIVMDISPEEKEKMTGDPGTTQLVYEDPSYLTTTMGQLNALRRNRHFCDVILQVGPNDIPAHRALLACCSPYLFELFNSEVEGSNHLRYQIENASPAAVEKLVDFAYTSKLCVQAEQVCDLYSAAKLFRMESVRKTCSNYLATHLTPANSVGVRSFAYAVNDHELISVVDKYIRDNIMEVSVNKEFLLLPRLQVELIRKEADTPSSIGDLTLFNLVVEWAQKLVEDSTEDVKDLMEQVHLMLLTPELHLIDCEEADQDMANGDEVILDYQRRAVRKKSTTTPHKRRDGQQNGQRSPRSPGSFRAARKLIMDTEDNCGWGLIAATQTSDHSYVCIAMLDGGLSAITLHERTHSRCVSRQTSMVEDISGSMTLMEPMSHPRCGAGAVELNGKLIAAGGHNREECLDTVEAYDPSMNVWAPLPPMSTSRGRFEMAVLAGKLYAVGGSNGSEELTSAECYNPQTGEWRTVANSKFSRCSSGVAVQDGLLYVVGGQSGQCGLRSCEVFNPETDTWNPISPLNTGRYQTGVCALDGSVFAVGGTDSWNCLSSAEAYSPDDGQWKTIAPLKTARRGAGVAAYKGKLYAVGGFDGVSSLDSVECYDPDTGKWTSVAGMNMPRSNVGVAVVDGHLFAVGGFDGQTFLNTIERYNDETNEWSCFTTTQD</sequence>
<dbReference type="OMA" id="TEIVQDY"/>
<dbReference type="Pfam" id="PF07707">
    <property type="entry name" value="BACK"/>
    <property type="match status" value="1"/>
</dbReference>
<gene>
    <name evidence="6" type="primary">LOC118421598</name>
</gene>
<dbReference type="SUPFAM" id="SSF117281">
    <property type="entry name" value="Kelch motif"/>
    <property type="match status" value="2"/>
</dbReference>
<dbReference type="SUPFAM" id="SSF54695">
    <property type="entry name" value="POZ domain"/>
    <property type="match status" value="1"/>
</dbReference>
<dbReference type="Pfam" id="PF24681">
    <property type="entry name" value="Kelch_KLHDC2_KLHL20_DRC7"/>
    <property type="match status" value="1"/>
</dbReference>
<evidence type="ECO:0000256" key="3">
    <source>
        <dbReference type="SAM" id="MobiDB-lite"/>
    </source>
</evidence>
<dbReference type="RefSeq" id="XP_035684839.1">
    <property type="nucleotide sequence ID" value="XM_035828946.1"/>
</dbReference>
<dbReference type="InterPro" id="IPR011705">
    <property type="entry name" value="BACK"/>
</dbReference>
<dbReference type="Gene3D" id="1.25.40.420">
    <property type="match status" value="1"/>
</dbReference>
<keyword evidence="1" id="KW-0880">Kelch repeat</keyword>
<dbReference type="CDD" id="cd18502">
    <property type="entry name" value="BACK_NS1BP_IVNS1ABP"/>
    <property type="match status" value="1"/>
</dbReference>
<evidence type="ECO:0000256" key="1">
    <source>
        <dbReference type="ARBA" id="ARBA00022441"/>
    </source>
</evidence>
<dbReference type="CDD" id="cd18306">
    <property type="entry name" value="BTB_POZ_NS1BP"/>
    <property type="match status" value="1"/>
</dbReference>
<dbReference type="Proteomes" id="UP000001554">
    <property type="component" value="Chromosome 8"/>
</dbReference>
<organism evidence="5 6">
    <name type="scientific">Branchiostoma floridae</name>
    <name type="common">Florida lancelet</name>
    <name type="synonym">Amphioxus</name>
    <dbReference type="NCBI Taxonomy" id="7739"/>
    <lineage>
        <taxon>Eukaryota</taxon>
        <taxon>Metazoa</taxon>
        <taxon>Chordata</taxon>
        <taxon>Cephalochordata</taxon>
        <taxon>Leptocardii</taxon>
        <taxon>Amphioxiformes</taxon>
        <taxon>Branchiostomatidae</taxon>
        <taxon>Branchiostoma</taxon>
    </lineage>
</organism>
<feature type="compositionally biased region" description="Polar residues" evidence="3">
    <location>
        <begin position="290"/>
        <end position="299"/>
    </location>
</feature>
<feature type="compositionally biased region" description="Basic residues" evidence="3">
    <location>
        <begin position="276"/>
        <end position="287"/>
    </location>
</feature>
<dbReference type="Pfam" id="PF01344">
    <property type="entry name" value="Kelch_1"/>
    <property type="match status" value="2"/>
</dbReference>
<evidence type="ECO:0000313" key="5">
    <source>
        <dbReference type="Proteomes" id="UP000001554"/>
    </source>
</evidence>
<evidence type="ECO:0000259" key="4">
    <source>
        <dbReference type="PROSITE" id="PS50097"/>
    </source>
</evidence>
<keyword evidence="5" id="KW-1185">Reference proteome</keyword>
<dbReference type="PIRSF" id="PIRSF037037">
    <property type="entry name" value="Kelch-like_protein_gigaxonin"/>
    <property type="match status" value="1"/>
</dbReference>
<dbReference type="GO" id="GO:0005737">
    <property type="term" value="C:cytoplasm"/>
    <property type="evidence" value="ECO:0000318"/>
    <property type="project" value="GO_Central"/>
</dbReference>
<dbReference type="InterPro" id="IPR000210">
    <property type="entry name" value="BTB/POZ_dom"/>
</dbReference>
<keyword evidence="2" id="KW-0677">Repeat</keyword>
<protein>
    <submittedName>
        <fullName evidence="6">Influenza virus NS1A-binding protein homolog isoform X1</fullName>
    </submittedName>
</protein>
<dbReference type="PRINTS" id="PR00501">
    <property type="entry name" value="KELCHREPEAT"/>
</dbReference>
<reference evidence="6" key="2">
    <citation type="submission" date="2025-08" db="UniProtKB">
        <authorList>
            <consortium name="RefSeq"/>
        </authorList>
    </citation>
    <scope>IDENTIFICATION</scope>
    <source>
        <strain evidence="6">S238N-H82</strain>
        <tissue evidence="6">Testes</tissue>
    </source>
</reference>
<dbReference type="OrthoDB" id="45365at2759"/>
<dbReference type="GO" id="GO:0031463">
    <property type="term" value="C:Cul3-RING ubiquitin ligase complex"/>
    <property type="evidence" value="ECO:0000318"/>
    <property type="project" value="GO_Central"/>
</dbReference>
<feature type="domain" description="BTB" evidence="4">
    <location>
        <begin position="49"/>
        <end position="116"/>
    </location>
</feature>
<dbReference type="AlphaFoldDB" id="A0A9J7LN83"/>
<name>A0A9J7LN83_BRAFL</name>
<accession>A0A9J7LN83</accession>
<evidence type="ECO:0000313" key="6">
    <source>
        <dbReference type="RefSeq" id="XP_035684839.1"/>
    </source>
</evidence>
<dbReference type="InterPro" id="IPR006652">
    <property type="entry name" value="Kelch_1"/>
</dbReference>
<dbReference type="PANTHER" id="PTHR24412:SF396">
    <property type="entry name" value="INFLUENZA VIRUS NS1A-BINDING PROTEIN"/>
    <property type="match status" value="1"/>
</dbReference>
<dbReference type="InterPro" id="IPR015915">
    <property type="entry name" value="Kelch-typ_b-propeller"/>
</dbReference>
<dbReference type="SMART" id="SM00225">
    <property type="entry name" value="BTB"/>
    <property type="match status" value="1"/>
</dbReference>
<dbReference type="Gene3D" id="3.30.710.10">
    <property type="entry name" value="Potassium Channel Kv1.1, Chain A"/>
    <property type="match status" value="1"/>
</dbReference>
<proteinExistence type="predicted"/>
<dbReference type="GeneID" id="118421598"/>
<feature type="region of interest" description="Disordered" evidence="3">
    <location>
        <begin position="276"/>
        <end position="302"/>
    </location>
</feature>
<dbReference type="InterPro" id="IPR011333">
    <property type="entry name" value="SKP1/BTB/POZ_sf"/>
</dbReference>
<dbReference type="Gene3D" id="2.120.10.80">
    <property type="entry name" value="Kelch-type beta propeller"/>
    <property type="match status" value="2"/>
</dbReference>
<dbReference type="PANTHER" id="PTHR24412">
    <property type="entry name" value="KELCH PROTEIN"/>
    <property type="match status" value="1"/>
</dbReference>
<dbReference type="SMART" id="SM00875">
    <property type="entry name" value="BACK"/>
    <property type="match status" value="1"/>
</dbReference>